<evidence type="ECO:0000313" key="3">
    <source>
        <dbReference type="Proteomes" id="UP000030944"/>
    </source>
</evidence>
<keyword evidence="1" id="KW-1133">Transmembrane helix</keyword>
<dbReference type="HOGENOM" id="CLU_3056960_0_0_2"/>
<dbReference type="SUPFAM" id="SSF103456">
    <property type="entry name" value="Preprotein translocase SecE subunit"/>
    <property type="match status" value="1"/>
</dbReference>
<accession>A0A0A7V0V5</accession>
<name>A0A0A7V0V5_9ARCH</name>
<keyword evidence="1" id="KW-0812">Transmembrane</keyword>
<evidence type="ECO:0008006" key="4">
    <source>
        <dbReference type="Google" id="ProtNLM"/>
    </source>
</evidence>
<organism evidence="2 3">
    <name type="scientific">Candidatus Nitrosopelagicus brevis</name>
    <dbReference type="NCBI Taxonomy" id="1410606"/>
    <lineage>
        <taxon>Archaea</taxon>
        <taxon>Nitrososphaerota</taxon>
    </lineage>
</organism>
<dbReference type="InterPro" id="IPR023391">
    <property type="entry name" value="Prot_translocase_SecE_dom_sf"/>
</dbReference>
<feature type="transmembrane region" description="Helical" evidence="1">
    <location>
        <begin position="31"/>
        <end position="53"/>
    </location>
</feature>
<evidence type="ECO:0000313" key="2">
    <source>
        <dbReference type="EMBL" id="AJA92632.1"/>
    </source>
</evidence>
<reference evidence="2 3" key="1">
    <citation type="journal article" date="2015" name="Proc. Natl. Acad. Sci. U.S.A.">
        <title>Genomic and proteomic characterization of "Candidatus Nitrosopelagicus brevis": An ammonia-oxidizing archaeon from the open ocean.</title>
        <authorList>
            <person name="Santoro A.E."/>
            <person name="Dupont C.L."/>
            <person name="Richter R.A."/>
            <person name="Craig M.T."/>
            <person name="Carini P."/>
            <person name="McIlvin M.R."/>
            <person name="Yang Y."/>
            <person name="Orsi W.D."/>
            <person name="Moran D.M."/>
            <person name="Saito M.A."/>
        </authorList>
    </citation>
    <scope>NUCLEOTIDE SEQUENCE [LARGE SCALE GENOMIC DNA]</scope>
    <source>
        <strain evidence="3">V2</strain>
    </source>
</reference>
<sequence>MNPKLYFKNIVNTIKLTKKSDKEVYKQHLRLVLFGFATVGLLGFGIQFIFATISPGMVFK</sequence>
<dbReference type="KEGG" id="nbv:T478_1129"/>
<evidence type="ECO:0000256" key="1">
    <source>
        <dbReference type="SAM" id="Phobius"/>
    </source>
</evidence>
<keyword evidence="1" id="KW-0472">Membrane</keyword>
<dbReference type="Proteomes" id="UP000030944">
    <property type="component" value="Chromosome"/>
</dbReference>
<gene>
    <name evidence="2" type="ORF">T478_1129</name>
</gene>
<dbReference type="EMBL" id="CP007026">
    <property type="protein sequence ID" value="AJA92632.1"/>
    <property type="molecule type" value="Genomic_DNA"/>
</dbReference>
<dbReference type="STRING" id="1410606.T478_1129"/>
<protein>
    <recommendedName>
        <fullName evidence="4">Protein translocase SEC61 complex subunit gamma</fullName>
    </recommendedName>
</protein>
<dbReference type="AlphaFoldDB" id="A0A0A7V0V5"/>
<proteinExistence type="predicted"/>
<dbReference type="Gene3D" id="1.20.5.820">
    <property type="entry name" value="Preprotein translocase SecE subunit"/>
    <property type="match status" value="1"/>
</dbReference>